<feature type="transmembrane region" description="Helical" evidence="7">
    <location>
        <begin position="204"/>
        <end position="230"/>
    </location>
</feature>
<keyword evidence="4 7" id="KW-0812">Transmembrane</keyword>
<evidence type="ECO:0000259" key="8">
    <source>
        <dbReference type="PROSITE" id="PS50928"/>
    </source>
</evidence>
<evidence type="ECO:0000256" key="6">
    <source>
        <dbReference type="ARBA" id="ARBA00023136"/>
    </source>
</evidence>
<accession>A0A4R2D604</accession>
<feature type="transmembrane region" description="Helical" evidence="7">
    <location>
        <begin position="251"/>
        <end position="273"/>
    </location>
</feature>
<feature type="transmembrane region" description="Helical" evidence="7">
    <location>
        <begin position="155"/>
        <end position="178"/>
    </location>
</feature>
<feature type="transmembrane region" description="Helical" evidence="7">
    <location>
        <begin position="118"/>
        <end position="143"/>
    </location>
</feature>
<evidence type="ECO:0000256" key="2">
    <source>
        <dbReference type="ARBA" id="ARBA00022448"/>
    </source>
</evidence>
<dbReference type="RefSeq" id="WP_133033446.1">
    <property type="nucleotide sequence ID" value="NZ_BAABEI010000012.1"/>
</dbReference>
<sequence>MPHRAFFAFIMPSLAAMLLFIALPIVSVAVQSLYVQHERVVTEVETCTPFSGCTKETRVDAEATEKLRNDEPLGRFNGFGTYLDRNHLAVTEIGAILSDNAGFKDTVARVYNLPFYRALAFTLTYTFVVTPFAMLLGFCIALGVNAIPPFYKGPVIFFSLLPMIVTPLVGALIVYWMASSQGILGATLQVLLNDPTLSLKSSAVLTWITLLVYGIWHNAPFSFVVFYAGLQTVPHDTLESAMIDGASRWERIRFVVIPHLMPLATFVGLVQLMDNFRVFEPIVGFSAEANATSLSWSIFNDLRGQVDQLFGSAAATSMLTIVGVIILLSPVLVRTWRDFNRR</sequence>
<gene>
    <name evidence="9" type="ORF">EV665_1037</name>
</gene>
<comment type="similarity">
    <text evidence="7">Belongs to the binding-protein-dependent transport system permease family.</text>
</comment>
<dbReference type="InterPro" id="IPR000515">
    <property type="entry name" value="MetI-like"/>
</dbReference>
<dbReference type="CDD" id="cd06261">
    <property type="entry name" value="TM_PBP2"/>
    <property type="match status" value="1"/>
</dbReference>
<keyword evidence="10" id="KW-1185">Reference proteome</keyword>
<dbReference type="SUPFAM" id="SSF161098">
    <property type="entry name" value="MetI-like"/>
    <property type="match status" value="1"/>
</dbReference>
<reference evidence="9 10" key="1">
    <citation type="submission" date="2019-03" db="EMBL/GenBank/DDBJ databases">
        <title>Genomic Encyclopedia of Type Strains, Phase IV (KMG-IV): sequencing the most valuable type-strain genomes for metagenomic binning, comparative biology and taxonomic classification.</title>
        <authorList>
            <person name="Goeker M."/>
        </authorList>
    </citation>
    <scope>NUCLEOTIDE SEQUENCE [LARGE SCALE GENOMIC DNA]</scope>
    <source>
        <strain evidence="9 10">DSM 18401</strain>
    </source>
</reference>
<evidence type="ECO:0000256" key="1">
    <source>
        <dbReference type="ARBA" id="ARBA00004651"/>
    </source>
</evidence>
<keyword evidence="3" id="KW-1003">Cell membrane</keyword>
<comment type="subcellular location">
    <subcellularLocation>
        <location evidence="1 7">Cell membrane</location>
        <topology evidence="1 7">Multi-pass membrane protein</topology>
    </subcellularLocation>
</comment>
<evidence type="ECO:0000256" key="3">
    <source>
        <dbReference type="ARBA" id="ARBA00022475"/>
    </source>
</evidence>
<keyword evidence="6 7" id="KW-0472">Membrane</keyword>
<dbReference type="PROSITE" id="PS50928">
    <property type="entry name" value="ABC_TM1"/>
    <property type="match status" value="1"/>
</dbReference>
<evidence type="ECO:0000313" key="9">
    <source>
        <dbReference type="EMBL" id="TCN46839.1"/>
    </source>
</evidence>
<organism evidence="9 10">
    <name type="scientific">Shinella granuli</name>
    <dbReference type="NCBI Taxonomy" id="323621"/>
    <lineage>
        <taxon>Bacteria</taxon>
        <taxon>Pseudomonadati</taxon>
        <taxon>Pseudomonadota</taxon>
        <taxon>Alphaproteobacteria</taxon>
        <taxon>Hyphomicrobiales</taxon>
        <taxon>Rhizobiaceae</taxon>
        <taxon>Shinella</taxon>
    </lineage>
</organism>
<comment type="caution">
    <text evidence="9">The sequence shown here is derived from an EMBL/GenBank/DDBJ whole genome shotgun (WGS) entry which is preliminary data.</text>
</comment>
<evidence type="ECO:0000256" key="5">
    <source>
        <dbReference type="ARBA" id="ARBA00022989"/>
    </source>
</evidence>
<dbReference type="EMBL" id="SLVX01000003">
    <property type="protein sequence ID" value="TCN46839.1"/>
    <property type="molecule type" value="Genomic_DNA"/>
</dbReference>
<dbReference type="InterPro" id="IPR051393">
    <property type="entry name" value="ABC_transporter_permease"/>
</dbReference>
<feature type="transmembrane region" description="Helical" evidence="7">
    <location>
        <begin position="7"/>
        <end position="30"/>
    </location>
</feature>
<dbReference type="PANTHER" id="PTHR30193:SF37">
    <property type="entry name" value="INNER MEMBRANE ABC TRANSPORTER PERMEASE PROTEIN YCJO"/>
    <property type="match status" value="1"/>
</dbReference>
<dbReference type="AlphaFoldDB" id="A0A4R2D604"/>
<name>A0A4R2D604_SHIGR</name>
<dbReference type="Pfam" id="PF00528">
    <property type="entry name" value="BPD_transp_1"/>
    <property type="match status" value="1"/>
</dbReference>
<keyword evidence="2 7" id="KW-0813">Transport</keyword>
<dbReference type="Proteomes" id="UP000295351">
    <property type="component" value="Unassembled WGS sequence"/>
</dbReference>
<dbReference type="GO" id="GO:0005886">
    <property type="term" value="C:plasma membrane"/>
    <property type="evidence" value="ECO:0007669"/>
    <property type="project" value="UniProtKB-SubCell"/>
</dbReference>
<dbReference type="GO" id="GO:0055085">
    <property type="term" value="P:transmembrane transport"/>
    <property type="evidence" value="ECO:0007669"/>
    <property type="project" value="InterPro"/>
</dbReference>
<keyword evidence="5 7" id="KW-1133">Transmembrane helix</keyword>
<proteinExistence type="inferred from homology"/>
<feature type="transmembrane region" description="Helical" evidence="7">
    <location>
        <begin position="309"/>
        <end position="333"/>
    </location>
</feature>
<feature type="domain" description="ABC transmembrane type-1" evidence="8">
    <location>
        <begin position="119"/>
        <end position="331"/>
    </location>
</feature>
<evidence type="ECO:0000256" key="7">
    <source>
        <dbReference type="RuleBase" id="RU363032"/>
    </source>
</evidence>
<dbReference type="InterPro" id="IPR035906">
    <property type="entry name" value="MetI-like_sf"/>
</dbReference>
<dbReference type="PANTHER" id="PTHR30193">
    <property type="entry name" value="ABC TRANSPORTER PERMEASE PROTEIN"/>
    <property type="match status" value="1"/>
</dbReference>
<evidence type="ECO:0000313" key="10">
    <source>
        <dbReference type="Proteomes" id="UP000295351"/>
    </source>
</evidence>
<protein>
    <submittedName>
        <fullName evidence="9">Carbohydrate ABC transporter membrane protein 1 (CUT1 family)</fullName>
    </submittedName>
</protein>
<dbReference type="Gene3D" id="1.10.3720.10">
    <property type="entry name" value="MetI-like"/>
    <property type="match status" value="1"/>
</dbReference>
<evidence type="ECO:0000256" key="4">
    <source>
        <dbReference type="ARBA" id="ARBA00022692"/>
    </source>
</evidence>